<gene>
    <name evidence="8" type="ORF">F5Z01DRAFT_348651</name>
</gene>
<name>A0A9P8CMK2_9HYPO</name>
<dbReference type="SUPFAM" id="SSF51905">
    <property type="entry name" value="FAD/NAD(P)-binding domain"/>
    <property type="match status" value="1"/>
</dbReference>
<keyword evidence="3" id="KW-0285">Flavoprotein</keyword>
<dbReference type="AlphaFoldDB" id="A0A9P8CMK2"/>
<evidence type="ECO:0000256" key="1">
    <source>
        <dbReference type="ARBA" id="ARBA00001974"/>
    </source>
</evidence>
<evidence type="ECO:0000313" key="8">
    <source>
        <dbReference type="EMBL" id="KAG9250771.1"/>
    </source>
</evidence>
<dbReference type="GO" id="GO:0004497">
    <property type="term" value="F:monooxygenase activity"/>
    <property type="evidence" value="ECO:0007669"/>
    <property type="project" value="UniProtKB-KW"/>
</dbReference>
<proteinExistence type="inferred from homology"/>
<keyword evidence="4" id="KW-0274">FAD</keyword>
<organism evidence="8 9">
    <name type="scientific">Emericellopsis atlantica</name>
    <dbReference type="NCBI Taxonomy" id="2614577"/>
    <lineage>
        <taxon>Eukaryota</taxon>
        <taxon>Fungi</taxon>
        <taxon>Dikarya</taxon>
        <taxon>Ascomycota</taxon>
        <taxon>Pezizomycotina</taxon>
        <taxon>Sordariomycetes</taxon>
        <taxon>Hypocreomycetidae</taxon>
        <taxon>Hypocreales</taxon>
        <taxon>Bionectriaceae</taxon>
        <taxon>Emericellopsis</taxon>
    </lineage>
</organism>
<evidence type="ECO:0000313" key="9">
    <source>
        <dbReference type="Proteomes" id="UP000887229"/>
    </source>
</evidence>
<dbReference type="Proteomes" id="UP000887229">
    <property type="component" value="Unassembled WGS sequence"/>
</dbReference>
<dbReference type="InterPro" id="IPR051104">
    <property type="entry name" value="FAD_monoxygenase"/>
</dbReference>
<keyword evidence="9" id="KW-1185">Reference proteome</keyword>
<comment type="similarity">
    <text evidence="2">Belongs to the paxM FAD-dependent monooxygenase family.</text>
</comment>
<evidence type="ECO:0000256" key="6">
    <source>
        <dbReference type="ARBA" id="ARBA00023033"/>
    </source>
</evidence>
<dbReference type="Pfam" id="PF01494">
    <property type="entry name" value="FAD_binding_3"/>
    <property type="match status" value="1"/>
</dbReference>
<reference evidence="8" key="1">
    <citation type="journal article" date="2021" name="IMA Fungus">
        <title>Genomic characterization of three marine fungi, including Emericellopsis atlantica sp. nov. with signatures of a generalist lifestyle and marine biomass degradation.</title>
        <authorList>
            <person name="Hagestad O.C."/>
            <person name="Hou L."/>
            <person name="Andersen J.H."/>
            <person name="Hansen E.H."/>
            <person name="Altermark B."/>
            <person name="Li C."/>
            <person name="Kuhnert E."/>
            <person name="Cox R.J."/>
            <person name="Crous P.W."/>
            <person name="Spatafora J.W."/>
            <person name="Lail K."/>
            <person name="Amirebrahimi M."/>
            <person name="Lipzen A."/>
            <person name="Pangilinan J."/>
            <person name="Andreopoulos W."/>
            <person name="Hayes R.D."/>
            <person name="Ng V."/>
            <person name="Grigoriev I.V."/>
            <person name="Jackson S.A."/>
            <person name="Sutton T.D.S."/>
            <person name="Dobson A.D.W."/>
            <person name="Rama T."/>
        </authorList>
    </citation>
    <scope>NUCLEOTIDE SEQUENCE</scope>
    <source>
        <strain evidence="8">TS7</strain>
    </source>
</reference>
<evidence type="ECO:0000259" key="7">
    <source>
        <dbReference type="Pfam" id="PF01494"/>
    </source>
</evidence>
<dbReference type="Gene3D" id="3.50.50.60">
    <property type="entry name" value="FAD/NAD(P)-binding domain"/>
    <property type="match status" value="1"/>
</dbReference>
<keyword evidence="6" id="KW-0503">Monooxygenase</keyword>
<dbReference type="GO" id="GO:0071949">
    <property type="term" value="F:FAD binding"/>
    <property type="evidence" value="ECO:0007669"/>
    <property type="project" value="InterPro"/>
</dbReference>
<dbReference type="PRINTS" id="PR00420">
    <property type="entry name" value="RNGMNOXGNASE"/>
</dbReference>
<comment type="cofactor">
    <cofactor evidence="1">
        <name>FAD</name>
        <dbReference type="ChEBI" id="CHEBI:57692"/>
    </cofactor>
</comment>
<comment type="caution">
    <text evidence="8">The sequence shown here is derived from an EMBL/GenBank/DDBJ whole genome shotgun (WGS) entry which is preliminary data.</text>
</comment>
<dbReference type="PANTHER" id="PTHR46720">
    <property type="entry name" value="HYDROXYLASE, PUTATIVE (AFU_ORTHOLOGUE AFUA_3G01460)-RELATED"/>
    <property type="match status" value="1"/>
</dbReference>
<evidence type="ECO:0000256" key="5">
    <source>
        <dbReference type="ARBA" id="ARBA00023002"/>
    </source>
</evidence>
<protein>
    <submittedName>
        <fullName evidence="8">Salicylate hydroxylase</fullName>
    </submittedName>
</protein>
<evidence type="ECO:0000256" key="3">
    <source>
        <dbReference type="ARBA" id="ARBA00022630"/>
    </source>
</evidence>
<dbReference type="EMBL" id="MU251274">
    <property type="protein sequence ID" value="KAG9250771.1"/>
    <property type="molecule type" value="Genomic_DNA"/>
</dbReference>
<dbReference type="OrthoDB" id="417877at2759"/>
<dbReference type="RefSeq" id="XP_046114695.1">
    <property type="nucleotide sequence ID" value="XM_046259249.1"/>
</dbReference>
<accession>A0A9P8CMK2</accession>
<dbReference type="InterPro" id="IPR002938">
    <property type="entry name" value="FAD-bd"/>
</dbReference>
<keyword evidence="5" id="KW-0560">Oxidoreductase</keyword>
<feature type="domain" description="FAD-binding" evidence="7">
    <location>
        <begin position="114"/>
        <end position="327"/>
    </location>
</feature>
<dbReference type="GO" id="GO:0044550">
    <property type="term" value="P:secondary metabolite biosynthetic process"/>
    <property type="evidence" value="ECO:0007669"/>
    <property type="project" value="TreeGrafter"/>
</dbReference>
<evidence type="ECO:0000256" key="4">
    <source>
        <dbReference type="ARBA" id="ARBA00022827"/>
    </source>
</evidence>
<dbReference type="GeneID" id="70290152"/>
<dbReference type="InterPro" id="IPR036188">
    <property type="entry name" value="FAD/NAD-bd_sf"/>
</dbReference>
<sequence length="418" mass="46520">MALHKKGVPFTVYEEAAEYSVVGAGIGFAPNGLLAMDLIEPGFRPLYEDICVGNKPKDAQWVFFEGMLLEPGCGVDKPWSGNLRSAWGHSDYTRKSAHRKNLLDIMSSFIPIENVKFSKRVTSVKEDVDGVVLEFADSEVATASVVAAADGIASTLRSYVLGKTHPEQVKPVYADAYCYRAVISMAEAEEILGDRTHVAKLYFGKNKAAVTYRITEGKEFNFLLCKATPGQPWPHGDKVTHKITHEEMMTDFDGPDVDDRFRQLLTKAKPVRWGFFHHWRTATYYKGRVALLGDSAHASLPFHAAGAAQGIEDALILSNVLAVMAESSSRGAEQLPEIRAGLKSFDAVRRPRAQKQLEGAARTARMLYFQDEEAGEDMREILKSLQGDRFNWLWFHDLQADVDRAVNSMRTDLNKSAL</sequence>
<dbReference type="PANTHER" id="PTHR46720:SF3">
    <property type="entry name" value="FAD-BINDING DOMAIN-CONTAINING PROTEIN-RELATED"/>
    <property type="match status" value="1"/>
</dbReference>
<evidence type="ECO:0000256" key="2">
    <source>
        <dbReference type="ARBA" id="ARBA00007992"/>
    </source>
</evidence>